<evidence type="ECO:0000313" key="1">
    <source>
        <dbReference type="EMBL" id="PHV71923.1"/>
    </source>
</evidence>
<keyword evidence="2" id="KW-1185">Reference proteome</keyword>
<reference evidence="1" key="1">
    <citation type="submission" date="2017-10" db="EMBL/GenBank/DDBJ databases">
        <title>Genome sequence of cellulolytic Lachnospiraceae bacterium XHS1971 isolated from hotspring sediment.</title>
        <authorList>
            <person name="Vasudevan G."/>
            <person name="Joshi A.J."/>
            <person name="Hivarkar S."/>
            <person name="Lanjekar V.B."/>
            <person name="Dhakephalkar P.K."/>
            <person name="Dagar S."/>
        </authorList>
    </citation>
    <scope>NUCLEOTIDE SEQUENCE</scope>
    <source>
        <strain evidence="1">XHS1971</strain>
    </source>
</reference>
<organism evidence="1 2">
    <name type="scientific">Sporanaerobium hydrogeniformans</name>
    <dbReference type="NCBI Taxonomy" id="3072179"/>
    <lineage>
        <taxon>Bacteria</taxon>
        <taxon>Bacillati</taxon>
        <taxon>Bacillota</taxon>
        <taxon>Clostridia</taxon>
        <taxon>Lachnospirales</taxon>
        <taxon>Lachnospiraceae</taxon>
        <taxon>Sporanaerobium</taxon>
    </lineage>
</organism>
<comment type="caution">
    <text evidence="1">The sequence shown here is derived from an EMBL/GenBank/DDBJ whole genome shotgun (WGS) entry which is preliminary data.</text>
</comment>
<sequence length="187" mass="21467">MGTTDQCRDIKQLNPIAQKACNLFLEECKKQGVQIFITETYRSQKRQNWLYEQGRSRPGQVVTWTKKSNHTGRMAWDIACSPPQALYDSKVLSKAGTIAKQLGITWGGLWSTPDAPHFEVTSKWQEPKKEEPEVTKKIKMQINGVIKQVEVIEKDGFNYAKLQDIKDHFIKVEYDSVKKLPIIEARA</sequence>
<gene>
    <name evidence="1" type="ORF">CS063_00125</name>
</gene>
<proteinExistence type="predicted"/>
<name>A0AC61DGI3_9FIRM</name>
<evidence type="ECO:0000313" key="2">
    <source>
        <dbReference type="Proteomes" id="UP000224460"/>
    </source>
</evidence>
<protein>
    <submittedName>
        <fullName evidence="1">Uncharacterized protein</fullName>
    </submittedName>
</protein>
<dbReference type="Proteomes" id="UP000224460">
    <property type="component" value="Unassembled WGS sequence"/>
</dbReference>
<accession>A0AC61DGI3</accession>
<dbReference type="EMBL" id="PEDL01000001">
    <property type="protein sequence ID" value="PHV71923.1"/>
    <property type="molecule type" value="Genomic_DNA"/>
</dbReference>